<dbReference type="Pfam" id="PF00561">
    <property type="entry name" value="Abhydrolase_1"/>
    <property type="match status" value="1"/>
</dbReference>
<feature type="domain" description="AB hydrolase-1" evidence="1">
    <location>
        <begin position="89"/>
        <end position="457"/>
    </location>
</feature>
<sequence>MIKKETIIMTRHIIRILLFIISFQQVSFAQGSYTPKIEPCACAFKADSSLKTRCAYLIVPENRSKPKGKTIKLPFIYVESGNPHKQKDPVLYTSGGPGASSLSSVRFAHYRQLIKNRDYIAFEQRGTTYAKPCLSCDGISEAVKNAYRKNLPLDSSIAREAKNCRKKLIADGNDLSAYNTIENAADIEDLRRALKIDSINLIGISYSGGLMLTVLRNYPQHIRSVILDSALPGFVNYEEDALFSINQSFNKVFGNCERDSTNNPLYAHLKQRFQDYFSSIDNKAFTLRYLEKGSADSISIKYRRSDMLDFLVDKLTSNAELKNVPYLVTQLIAGNQKKYMTAYFDNIFNAGKSNTLGMRYSMYCSEQIYFADQHLIDKQNEVFPYLAGYRFNDVNHPICNCWNVKPVSSIAKTPVYSNTPALLSTGDTDPYCPAFYNDVIHHYMPNSQRVLFTDKTHGPALNSRAGDVLIAQFLDHPYQPVQVDGKKITTW</sequence>
<dbReference type="Gene3D" id="3.40.50.1820">
    <property type="entry name" value="alpha/beta hydrolase"/>
    <property type="match status" value="1"/>
</dbReference>
<dbReference type="InterPro" id="IPR050266">
    <property type="entry name" value="AB_hydrolase_sf"/>
</dbReference>
<dbReference type="InterPro" id="IPR000073">
    <property type="entry name" value="AB_hydrolase_1"/>
</dbReference>
<dbReference type="KEGG" id="muc:MuYL_0907"/>
<dbReference type="PANTHER" id="PTHR43798">
    <property type="entry name" value="MONOACYLGLYCEROL LIPASE"/>
    <property type="match status" value="1"/>
</dbReference>
<dbReference type="PANTHER" id="PTHR43798:SF27">
    <property type="entry name" value="HYDROLASE ALPHA_BETA HYDROLASE FOLD FAMILY"/>
    <property type="match status" value="1"/>
</dbReference>
<evidence type="ECO:0000313" key="3">
    <source>
        <dbReference type="Proteomes" id="UP000215002"/>
    </source>
</evidence>
<name>A0A223NSJ3_9SPHI</name>
<protein>
    <recommendedName>
        <fullName evidence="1">AB hydrolase-1 domain-containing protein</fullName>
    </recommendedName>
</protein>
<dbReference type="GO" id="GO:0016020">
    <property type="term" value="C:membrane"/>
    <property type="evidence" value="ECO:0007669"/>
    <property type="project" value="TreeGrafter"/>
</dbReference>
<dbReference type="EMBL" id="CP022743">
    <property type="protein sequence ID" value="ASU32807.1"/>
    <property type="molecule type" value="Genomic_DNA"/>
</dbReference>
<reference evidence="2 3" key="1">
    <citation type="submission" date="2017-08" db="EMBL/GenBank/DDBJ databases">
        <title>Complete genome sequence of Mucilaginibacter sp. strain BJC16-A31.</title>
        <authorList>
            <consortium name="Henan University of Science and Technology"/>
            <person name="You X."/>
        </authorList>
    </citation>
    <scope>NUCLEOTIDE SEQUENCE [LARGE SCALE GENOMIC DNA]</scope>
    <source>
        <strain evidence="2 3">BJC16-A31</strain>
    </source>
</reference>
<proteinExistence type="predicted"/>
<evidence type="ECO:0000313" key="2">
    <source>
        <dbReference type="EMBL" id="ASU32807.1"/>
    </source>
</evidence>
<dbReference type="AlphaFoldDB" id="A0A223NSJ3"/>
<dbReference type="InterPro" id="IPR029058">
    <property type="entry name" value="AB_hydrolase_fold"/>
</dbReference>
<accession>A0A223NSJ3</accession>
<dbReference type="Proteomes" id="UP000215002">
    <property type="component" value="Chromosome"/>
</dbReference>
<keyword evidence="3" id="KW-1185">Reference proteome</keyword>
<evidence type="ECO:0000259" key="1">
    <source>
        <dbReference type="Pfam" id="PF00561"/>
    </source>
</evidence>
<gene>
    <name evidence="2" type="ORF">MuYL_0907</name>
</gene>
<dbReference type="SUPFAM" id="SSF53474">
    <property type="entry name" value="alpha/beta-Hydrolases"/>
    <property type="match status" value="1"/>
</dbReference>
<organism evidence="2 3">
    <name type="scientific">Mucilaginibacter xinganensis</name>
    <dbReference type="NCBI Taxonomy" id="1234841"/>
    <lineage>
        <taxon>Bacteria</taxon>
        <taxon>Pseudomonadati</taxon>
        <taxon>Bacteroidota</taxon>
        <taxon>Sphingobacteriia</taxon>
        <taxon>Sphingobacteriales</taxon>
        <taxon>Sphingobacteriaceae</taxon>
        <taxon>Mucilaginibacter</taxon>
    </lineage>
</organism>